<protein>
    <submittedName>
        <fullName evidence="4">Recombinase XerD</fullName>
    </submittedName>
</protein>
<dbReference type="InterPro" id="IPR010998">
    <property type="entry name" value="Integrase_recombinase_N"/>
</dbReference>
<dbReference type="Gene3D" id="1.10.150.130">
    <property type="match status" value="1"/>
</dbReference>
<organism evidence="4 5">
    <name type="scientific">Apilactobacillus bombintestini</name>
    <dbReference type="NCBI Taxonomy" id="2419772"/>
    <lineage>
        <taxon>Bacteria</taxon>
        <taxon>Bacillati</taxon>
        <taxon>Bacillota</taxon>
        <taxon>Bacilli</taxon>
        <taxon>Lactobacillales</taxon>
        <taxon>Lactobacillaceae</taxon>
        <taxon>Apilactobacillus</taxon>
    </lineage>
</organism>
<dbReference type="SUPFAM" id="SSF56349">
    <property type="entry name" value="DNA breaking-rejoining enzymes"/>
    <property type="match status" value="1"/>
</dbReference>
<dbReference type="KEGG" id="abom:D7I45_03260"/>
<dbReference type="Proteomes" id="UP000272003">
    <property type="component" value="Chromosome"/>
</dbReference>
<keyword evidence="5" id="KW-1185">Reference proteome</keyword>
<dbReference type="EMBL" id="CP032626">
    <property type="protein sequence ID" value="AYF92559.1"/>
    <property type="molecule type" value="Genomic_DNA"/>
</dbReference>
<dbReference type="InterPro" id="IPR011010">
    <property type="entry name" value="DNA_brk_join_enz"/>
</dbReference>
<evidence type="ECO:0000256" key="2">
    <source>
        <dbReference type="PROSITE-ProRule" id="PRU01248"/>
    </source>
</evidence>
<reference evidence="4 5" key="1">
    <citation type="submission" date="2018-09" db="EMBL/GenBank/DDBJ databases">
        <title>Genome sequencing of strain BHWM-4.</title>
        <authorList>
            <person name="Heo J."/>
            <person name="Kim S.-J."/>
            <person name="Kwon S.-W."/>
        </authorList>
    </citation>
    <scope>NUCLEOTIDE SEQUENCE [LARGE SCALE GENOMIC DNA]</scope>
    <source>
        <strain evidence="4 5">BHWM-4</strain>
    </source>
</reference>
<gene>
    <name evidence="4" type="ORF">D7I45_03260</name>
</gene>
<keyword evidence="1 2" id="KW-0238">DNA-binding</keyword>
<evidence type="ECO:0000313" key="5">
    <source>
        <dbReference type="Proteomes" id="UP000272003"/>
    </source>
</evidence>
<proteinExistence type="predicted"/>
<dbReference type="GO" id="GO:0003677">
    <property type="term" value="F:DNA binding"/>
    <property type="evidence" value="ECO:0007669"/>
    <property type="project" value="UniProtKB-UniRule"/>
</dbReference>
<evidence type="ECO:0000256" key="1">
    <source>
        <dbReference type="ARBA" id="ARBA00023125"/>
    </source>
</evidence>
<dbReference type="PROSITE" id="PS51900">
    <property type="entry name" value="CB"/>
    <property type="match status" value="1"/>
</dbReference>
<dbReference type="InterPro" id="IPR004107">
    <property type="entry name" value="Integrase_SAM-like_N"/>
</dbReference>
<dbReference type="Pfam" id="PF02899">
    <property type="entry name" value="Phage_int_SAM_1"/>
    <property type="match status" value="1"/>
</dbReference>
<dbReference type="OrthoDB" id="2328477at2"/>
<evidence type="ECO:0000313" key="4">
    <source>
        <dbReference type="EMBL" id="AYF92559.1"/>
    </source>
</evidence>
<dbReference type="RefSeq" id="WP_120784327.1">
    <property type="nucleotide sequence ID" value="NZ_CP032626.1"/>
</dbReference>
<dbReference type="AlphaFoldDB" id="A0A387AT79"/>
<name>A0A387AT79_9LACO</name>
<accession>A0A387AT79</accession>
<evidence type="ECO:0000259" key="3">
    <source>
        <dbReference type="PROSITE" id="PS51900"/>
    </source>
</evidence>
<feature type="domain" description="Core-binding (CB)" evidence="3">
    <location>
        <begin position="4"/>
        <end position="95"/>
    </location>
</feature>
<dbReference type="InterPro" id="IPR044068">
    <property type="entry name" value="CB"/>
</dbReference>
<dbReference type="GO" id="GO:0015074">
    <property type="term" value="P:DNA integration"/>
    <property type="evidence" value="ECO:0007669"/>
    <property type="project" value="InterPro"/>
</dbReference>
<sequence length="278" mass="32980">MTKPNNYPYQDSFEKYLINKQLSEITIQEYSKTLMDLFNYLSNFNLAYQKDHRVNNLFNRDIENYLAMAQEKRQINNNTYNKILSHINVYFTFLFTHHLNSNLPTIDVESHKHTDKPHINLDWLSNIDNILQNDNLHFYTRMTILLISKGYKVDEILQPNFYKQLSNLKLSHAEKSFIQEFNNFIQPIQEKQNSKDIFLKQRLSSNPHITTPGLHKYLKPSEQILGFSLSPSNLFQSYVVNYIQKNPNLSNLELSNYLNLDLSSVVYYKKLVQQINQN</sequence>